<proteinExistence type="predicted"/>
<feature type="compositionally biased region" description="Basic and acidic residues" evidence="2">
    <location>
        <begin position="8"/>
        <end position="26"/>
    </location>
</feature>
<dbReference type="EMBL" id="JYIT01000084">
    <property type="protein sequence ID" value="KJL19510.1"/>
    <property type="molecule type" value="Genomic_DNA"/>
</dbReference>
<dbReference type="PATRIC" id="fig|582680.7.peg.3221"/>
<dbReference type="SUPFAM" id="SSF47413">
    <property type="entry name" value="lambda repressor-like DNA-binding domains"/>
    <property type="match status" value="1"/>
</dbReference>
<comment type="caution">
    <text evidence="4">The sequence shown here is derived from an EMBL/GenBank/DDBJ whole genome shotgun (WGS) entry which is preliminary data.</text>
</comment>
<evidence type="ECO:0000259" key="3">
    <source>
        <dbReference type="PROSITE" id="PS50943"/>
    </source>
</evidence>
<dbReference type="AlphaFoldDB" id="A0A0F0KH83"/>
<gene>
    <name evidence="4" type="primary">clgR_2</name>
    <name evidence="4" type="ORF">RL72_03159</name>
</gene>
<organism evidence="4 5">
    <name type="scientific">Microbacterium azadirachtae</name>
    <dbReference type="NCBI Taxonomy" id="582680"/>
    <lineage>
        <taxon>Bacteria</taxon>
        <taxon>Bacillati</taxon>
        <taxon>Actinomycetota</taxon>
        <taxon>Actinomycetes</taxon>
        <taxon>Micrococcales</taxon>
        <taxon>Microbacteriaceae</taxon>
        <taxon>Microbacterium</taxon>
    </lineage>
</organism>
<dbReference type="CDD" id="cd00093">
    <property type="entry name" value="HTH_XRE"/>
    <property type="match status" value="1"/>
</dbReference>
<sequence length="123" mass="13274">MTATPEIPRIDRTSEDQKRTPRGTEPERLWRTVVGELLRDARADRGETLAETAQRAGVSPQYLSEMERGRKEPSSEMLAAVSGALELTLLDLTLGVAERIAAGTAAPVRAAAQPARAFYALAA</sequence>
<dbReference type="Proteomes" id="UP000033448">
    <property type="component" value="Unassembled WGS sequence"/>
</dbReference>
<protein>
    <submittedName>
        <fullName evidence="4">Transcriptional regulator ClgR</fullName>
    </submittedName>
</protein>
<dbReference type="InterPro" id="IPR050807">
    <property type="entry name" value="TransReg_Diox_bact_type"/>
</dbReference>
<keyword evidence="1" id="KW-0238">DNA-binding</keyword>
<dbReference type="PANTHER" id="PTHR46797:SF1">
    <property type="entry name" value="METHYLPHOSPHONATE SYNTHASE"/>
    <property type="match status" value="1"/>
</dbReference>
<keyword evidence="5" id="KW-1185">Reference proteome</keyword>
<evidence type="ECO:0000256" key="2">
    <source>
        <dbReference type="SAM" id="MobiDB-lite"/>
    </source>
</evidence>
<dbReference type="Gene3D" id="1.10.260.40">
    <property type="entry name" value="lambda repressor-like DNA-binding domains"/>
    <property type="match status" value="1"/>
</dbReference>
<dbReference type="GO" id="GO:0003677">
    <property type="term" value="F:DNA binding"/>
    <property type="evidence" value="ECO:0007669"/>
    <property type="project" value="UniProtKB-KW"/>
</dbReference>
<evidence type="ECO:0000313" key="4">
    <source>
        <dbReference type="EMBL" id="KJL19510.1"/>
    </source>
</evidence>
<reference evidence="4 5" key="1">
    <citation type="submission" date="2015-02" db="EMBL/GenBank/DDBJ databases">
        <title>Draft genome sequences of ten Microbacterium spp. with emphasis on heavy metal contaminated environments.</title>
        <authorList>
            <person name="Corretto E."/>
        </authorList>
    </citation>
    <scope>NUCLEOTIDE SEQUENCE [LARGE SCALE GENOMIC DNA]</scope>
    <source>
        <strain evidence="4 5">DSM 23848</strain>
    </source>
</reference>
<dbReference type="PANTHER" id="PTHR46797">
    <property type="entry name" value="HTH-TYPE TRANSCRIPTIONAL REGULATOR"/>
    <property type="match status" value="1"/>
</dbReference>
<feature type="domain" description="HTH cro/C1-type" evidence="3">
    <location>
        <begin position="38"/>
        <end position="92"/>
    </location>
</feature>
<dbReference type="Pfam" id="PF01381">
    <property type="entry name" value="HTH_3"/>
    <property type="match status" value="1"/>
</dbReference>
<dbReference type="GO" id="GO:0003700">
    <property type="term" value="F:DNA-binding transcription factor activity"/>
    <property type="evidence" value="ECO:0007669"/>
    <property type="project" value="TreeGrafter"/>
</dbReference>
<name>A0A0F0KH83_9MICO</name>
<dbReference type="OrthoDB" id="3188736at2"/>
<dbReference type="RefSeq" id="WP_082072447.1">
    <property type="nucleotide sequence ID" value="NZ_JYIT01000084.1"/>
</dbReference>
<evidence type="ECO:0000313" key="5">
    <source>
        <dbReference type="Proteomes" id="UP000033448"/>
    </source>
</evidence>
<dbReference type="InterPro" id="IPR001387">
    <property type="entry name" value="Cro/C1-type_HTH"/>
</dbReference>
<dbReference type="GO" id="GO:0005829">
    <property type="term" value="C:cytosol"/>
    <property type="evidence" value="ECO:0007669"/>
    <property type="project" value="TreeGrafter"/>
</dbReference>
<evidence type="ECO:0000256" key="1">
    <source>
        <dbReference type="ARBA" id="ARBA00023125"/>
    </source>
</evidence>
<dbReference type="PROSITE" id="PS50943">
    <property type="entry name" value="HTH_CROC1"/>
    <property type="match status" value="1"/>
</dbReference>
<dbReference type="InterPro" id="IPR010982">
    <property type="entry name" value="Lambda_DNA-bd_dom_sf"/>
</dbReference>
<feature type="region of interest" description="Disordered" evidence="2">
    <location>
        <begin position="47"/>
        <end position="71"/>
    </location>
</feature>
<feature type="region of interest" description="Disordered" evidence="2">
    <location>
        <begin position="1"/>
        <end position="26"/>
    </location>
</feature>
<accession>A0A0F0KH83</accession>
<dbReference type="SMART" id="SM00530">
    <property type="entry name" value="HTH_XRE"/>
    <property type="match status" value="1"/>
</dbReference>